<dbReference type="InterPro" id="IPR019835">
    <property type="entry name" value="SWIB_domain"/>
</dbReference>
<dbReference type="Pfam" id="PF02201">
    <property type="entry name" value="SWIB"/>
    <property type="match status" value="1"/>
</dbReference>
<evidence type="ECO:0000259" key="2">
    <source>
        <dbReference type="PROSITE" id="PS51925"/>
    </source>
</evidence>
<sequence length="146" mass="16204">MRSSSLSSLAAKFCKAARLQPLPSVASVRCLSSKAKAKGKGKEKDKDEEDASPAAAQKKSAKKSHWSQLVFYKVSSKLAAVLNPPEEGLTRPEAVERMWDYIKTNNLQVKDEIVCDEALKKAFGQARVQRTEILKFLDVNLTRLKP</sequence>
<dbReference type="PANTHER" id="PTHR13844">
    <property type="entry name" value="SWI/SNF-RELATED MATRIX-ASSOCIATED ACTIN-DEPENDENT REGULATOR OF CHROMATIN SUBFAMILY D"/>
    <property type="match status" value="1"/>
</dbReference>
<dbReference type="SMART" id="SM00151">
    <property type="entry name" value="SWIB"/>
    <property type="match status" value="1"/>
</dbReference>
<comment type="caution">
    <text evidence="3">The sequence shown here is derived from an EMBL/GenBank/DDBJ whole genome shotgun (WGS) entry which is preliminary data.</text>
</comment>
<feature type="domain" description="DM2" evidence="2">
    <location>
        <begin position="67"/>
        <end position="143"/>
    </location>
</feature>
<feature type="region of interest" description="Disordered" evidence="1">
    <location>
        <begin position="33"/>
        <end position="64"/>
    </location>
</feature>
<dbReference type="PROSITE" id="PS51925">
    <property type="entry name" value="SWIB_MDM2"/>
    <property type="match status" value="1"/>
</dbReference>
<accession>A0A8T2S076</accession>
<dbReference type="InterPro" id="IPR036885">
    <property type="entry name" value="SWIB_MDM2_dom_sf"/>
</dbReference>
<gene>
    <name evidence="3" type="ORF">KP509_23G058500</name>
</gene>
<protein>
    <recommendedName>
        <fullName evidence="2">DM2 domain-containing protein</fullName>
    </recommendedName>
</protein>
<dbReference type="EMBL" id="CM035428">
    <property type="protein sequence ID" value="KAH7302146.1"/>
    <property type="molecule type" value="Genomic_DNA"/>
</dbReference>
<name>A0A8T2S076_CERRI</name>
<dbReference type="AlphaFoldDB" id="A0A8T2S076"/>
<evidence type="ECO:0000313" key="3">
    <source>
        <dbReference type="EMBL" id="KAH7302146.1"/>
    </source>
</evidence>
<evidence type="ECO:0000313" key="4">
    <source>
        <dbReference type="Proteomes" id="UP000825935"/>
    </source>
</evidence>
<dbReference type="SUPFAM" id="SSF47592">
    <property type="entry name" value="SWIB/MDM2 domain"/>
    <property type="match status" value="1"/>
</dbReference>
<dbReference type="Gene3D" id="1.10.245.10">
    <property type="entry name" value="SWIB/MDM2 domain"/>
    <property type="match status" value="1"/>
</dbReference>
<dbReference type="CDD" id="cd10567">
    <property type="entry name" value="SWIB-MDM2_like"/>
    <property type="match status" value="1"/>
</dbReference>
<dbReference type="Proteomes" id="UP000825935">
    <property type="component" value="Chromosome 23"/>
</dbReference>
<evidence type="ECO:0000256" key="1">
    <source>
        <dbReference type="SAM" id="MobiDB-lite"/>
    </source>
</evidence>
<proteinExistence type="predicted"/>
<organism evidence="3 4">
    <name type="scientific">Ceratopteris richardii</name>
    <name type="common">Triangle waterfern</name>
    <dbReference type="NCBI Taxonomy" id="49495"/>
    <lineage>
        <taxon>Eukaryota</taxon>
        <taxon>Viridiplantae</taxon>
        <taxon>Streptophyta</taxon>
        <taxon>Embryophyta</taxon>
        <taxon>Tracheophyta</taxon>
        <taxon>Polypodiopsida</taxon>
        <taxon>Polypodiidae</taxon>
        <taxon>Polypodiales</taxon>
        <taxon>Pteridineae</taxon>
        <taxon>Pteridaceae</taxon>
        <taxon>Parkerioideae</taxon>
        <taxon>Ceratopteris</taxon>
    </lineage>
</organism>
<keyword evidence="4" id="KW-1185">Reference proteome</keyword>
<dbReference type="InterPro" id="IPR003121">
    <property type="entry name" value="SWIB_MDM2_domain"/>
</dbReference>
<dbReference type="OrthoDB" id="10251073at2759"/>
<reference evidence="3 4" key="1">
    <citation type="submission" date="2021-08" db="EMBL/GenBank/DDBJ databases">
        <title>WGS assembly of Ceratopteris richardii.</title>
        <authorList>
            <person name="Marchant D.B."/>
            <person name="Chen G."/>
            <person name="Jenkins J."/>
            <person name="Shu S."/>
            <person name="Leebens-Mack J."/>
            <person name="Grimwood J."/>
            <person name="Schmutz J."/>
            <person name="Soltis P."/>
            <person name="Soltis D."/>
            <person name="Chen Z.-H."/>
        </authorList>
    </citation>
    <scope>NUCLEOTIDE SEQUENCE [LARGE SCALE GENOMIC DNA]</scope>
    <source>
        <strain evidence="3">Whitten #5841</strain>
        <tissue evidence="3">Leaf</tissue>
    </source>
</reference>